<dbReference type="RefSeq" id="XP_007871643.1">
    <property type="nucleotide sequence ID" value="XM_007873452.1"/>
</dbReference>
<feature type="region of interest" description="Disordered" evidence="1">
    <location>
        <begin position="1"/>
        <end position="45"/>
    </location>
</feature>
<reference evidence="3 4" key="1">
    <citation type="journal article" date="2012" name="Science">
        <title>The Paleozoic origin of enzymatic lignin decomposition reconstructed from 31 fungal genomes.</title>
        <authorList>
            <person name="Floudas D."/>
            <person name="Binder M."/>
            <person name="Riley R."/>
            <person name="Barry K."/>
            <person name="Blanchette R.A."/>
            <person name="Henrissat B."/>
            <person name="Martinez A.T."/>
            <person name="Otillar R."/>
            <person name="Spatafora J.W."/>
            <person name="Yadav J.S."/>
            <person name="Aerts A."/>
            <person name="Benoit I."/>
            <person name="Boyd A."/>
            <person name="Carlson A."/>
            <person name="Copeland A."/>
            <person name="Coutinho P.M."/>
            <person name="de Vries R.P."/>
            <person name="Ferreira P."/>
            <person name="Findley K."/>
            <person name="Foster B."/>
            <person name="Gaskell J."/>
            <person name="Glotzer D."/>
            <person name="Gorecki P."/>
            <person name="Heitman J."/>
            <person name="Hesse C."/>
            <person name="Hori C."/>
            <person name="Igarashi K."/>
            <person name="Jurgens J.A."/>
            <person name="Kallen N."/>
            <person name="Kersten P."/>
            <person name="Kohler A."/>
            <person name="Kuees U."/>
            <person name="Kumar T.K.A."/>
            <person name="Kuo A."/>
            <person name="LaButti K."/>
            <person name="Larrondo L.F."/>
            <person name="Lindquist E."/>
            <person name="Ling A."/>
            <person name="Lombard V."/>
            <person name="Lucas S."/>
            <person name="Lundell T."/>
            <person name="Martin R."/>
            <person name="McLaughlin D.J."/>
            <person name="Morgenstern I."/>
            <person name="Morin E."/>
            <person name="Murat C."/>
            <person name="Nagy L.G."/>
            <person name="Nolan M."/>
            <person name="Ohm R.A."/>
            <person name="Patyshakuliyeva A."/>
            <person name="Rokas A."/>
            <person name="Ruiz-Duenas F.J."/>
            <person name="Sabat G."/>
            <person name="Salamov A."/>
            <person name="Samejima M."/>
            <person name="Schmutz J."/>
            <person name="Slot J.C."/>
            <person name="St John F."/>
            <person name="Stenlid J."/>
            <person name="Sun H."/>
            <person name="Sun S."/>
            <person name="Syed K."/>
            <person name="Tsang A."/>
            <person name="Wiebenga A."/>
            <person name="Young D."/>
            <person name="Pisabarro A."/>
            <person name="Eastwood D.C."/>
            <person name="Martin F."/>
            <person name="Cullen D."/>
            <person name="Grigoriev I.V."/>
            <person name="Hibbett D.S."/>
        </authorList>
    </citation>
    <scope>NUCLEOTIDE SEQUENCE [LARGE SCALE GENOMIC DNA]</scope>
    <source>
        <strain evidence="3 4">ATCC 11539</strain>
    </source>
</reference>
<keyword evidence="4" id="KW-1185">Reference proteome</keyword>
<name>S7PPT1_GLOTA</name>
<feature type="compositionally biased region" description="Low complexity" evidence="1">
    <location>
        <begin position="1"/>
        <end position="13"/>
    </location>
</feature>
<dbReference type="STRING" id="670483.S7PPT1"/>
<evidence type="ECO:0000313" key="3">
    <source>
        <dbReference type="EMBL" id="EPQ49901.1"/>
    </source>
</evidence>
<organism evidence="3 4">
    <name type="scientific">Gloeophyllum trabeum (strain ATCC 11539 / FP-39264 / Madison 617)</name>
    <name type="common">Brown rot fungus</name>
    <dbReference type="NCBI Taxonomy" id="670483"/>
    <lineage>
        <taxon>Eukaryota</taxon>
        <taxon>Fungi</taxon>
        <taxon>Dikarya</taxon>
        <taxon>Basidiomycota</taxon>
        <taxon>Agaricomycotina</taxon>
        <taxon>Agaricomycetes</taxon>
        <taxon>Gloeophyllales</taxon>
        <taxon>Gloeophyllaceae</taxon>
        <taxon>Gloeophyllum</taxon>
    </lineage>
</organism>
<evidence type="ECO:0000313" key="4">
    <source>
        <dbReference type="Proteomes" id="UP000030669"/>
    </source>
</evidence>
<dbReference type="eggNOG" id="ENOG502SQWK">
    <property type="taxonomic scope" value="Eukaryota"/>
</dbReference>
<proteinExistence type="predicted"/>
<dbReference type="EMBL" id="KB469509">
    <property type="protein sequence ID" value="EPQ49901.1"/>
    <property type="molecule type" value="Genomic_DNA"/>
</dbReference>
<gene>
    <name evidence="3" type="ORF">GLOTRDRAFT_51426</name>
</gene>
<accession>S7PPT1</accession>
<dbReference type="Pfam" id="PF20149">
    <property type="entry name" value="DUF6532"/>
    <property type="match status" value="1"/>
</dbReference>
<protein>
    <recommendedName>
        <fullName evidence="2">DUF6532 domain-containing protein</fullName>
    </recommendedName>
</protein>
<dbReference type="HOGENOM" id="CLU_038181_0_0_1"/>
<dbReference type="GeneID" id="19306814"/>
<sequence length="318" mass="36368">MEPSSPSRSVLSLPPSPGLADAELSDAIPSPPPSPSPRRVVRARDRSELAAVETTRLTKVRRTKGGGSRGRFRVKDFTSLIRRVLLDAIGHYRTRVSTEYAYPVNDEDEQWAVEAWLCACRDAGVDIPMEDAFVAMITARASHVRGELKTKARSLVELVYGLQAPSGQDERLKNRNKVRDLLTRLAYTYADYENRSGIYQNEVIQRLINATWFANPKDEGIRYQRYFGKRMPIPTIALVLTAIENVLDEWRTGEREDIQFTAKLYQAKYDRHLYELERFHDKTKRYKIIPSIQSDLLNRARYVLMIMCLCLLDGSLAV</sequence>
<evidence type="ECO:0000259" key="2">
    <source>
        <dbReference type="Pfam" id="PF20149"/>
    </source>
</evidence>
<dbReference type="KEGG" id="gtr:GLOTRDRAFT_51426"/>
<dbReference type="OMA" id="PLIMAPE"/>
<evidence type="ECO:0000256" key="1">
    <source>
        <dbReference type="SAM" id="MobiDB-lite"/>
    </source>
</evidence>
<dbReference type="Proteomes" id="UP000030669">
    <property type="component" value="Unassembled WGS sequence"/>
</dbReference>
<dbReference type="InterPro" id="IPR045341">
    <property type="entry name" value="DUF6532"/>
</dbReference>
<dbReference type="OrthoDB" id="3249407at2759"/>
<feature type="domain" description="DUF6532" evidence="2">
    <location>
        <begin position="88"/>
        <end position="279"/>
    </location>
</feature>
<dbReference type="AlphaFoldDB" id="S7PPT1"/>